<dbReference type="GO" id="GO:0005254">
    <property type="term" value="F:chloride channel activity"/>
    <property type="evidence" value="ECO:0007669"/>
    <property type="project" value="TreeGrafter"/>
</dbReference>
<organism evidence="8 9">
    <name type="scientific">Leptomonas pyrrhocoris</name>
    <name type="common">Firebug parasite</name>
    <dbReference type="NCBI Taxonomy" id="157538"/>
    <lineage>
        <taxon>Eukaryota</taxon>
        <taxon>Discoba</taxon>
        <taxon>Euglenozoa</taxon>
        <taxon>Kinetoplastea</taxon>
        <taxon>Metakinetoplastina</taxon>
        <taxon>Trypanosomatida</taxon>
        <taxon>Trypanosomatidae</taxon>
        <taxon>Leishmaniinae</taxon>
        <taxon>Leptomonas</taxon>
    </lineage>
</organism>
<evidence type="ECO:0000256" key="3">
    <source>
        <dbReference type="ARBA" id="ARBA00022989"/>
    </source>
</evidence>
<reference evidence="8 9" key="1">
    <citation type="submission" date="2015-07" db="EMBL/GenBank/DDBJ databases">
        <title>High-quality genome of monoxenous trypanosomatid Leptomonas pyrrhocoris.</title>
        <authorList>
            <person name="Flegontov P."/>
            <person name="Butenko A."/>
            <person name="Firsov S."/>
            <person name="Vlcek C."/>
            <person name="Logacheva M.D."/>
            <person name="Field M."/>
            <person name="Filatov D."/>
            <person name="Flegontova O."/>
            <person name="Gerasimov E."/>
            <person name="Jackson A.P."/>
            <person name="Kelly S."/>
            <person name="Opperdoes F."/>
            <person name="O'Reilly A."/>
            <person name="Votypka J."/>
            <person name="Yurchenko V."/>
            <person name="Lukes J."/>
        </authorList>
    </citation>
    <scope>NUCLEOTIDE SEQUENCE [LARGE SCALE GENOMIC DNA]</scope>
    <source>
        <strain evidence="8">H10</strain>
    </source>
</reference>
<keyword evidence="9" id="KW-1185">Reference proteome</keyword>
<gene>
    <name evidence="8" type="ORF">ABB37_07796</name>
</gene>
<dbReference type="RefSeq" id="XP_015654927.1">
    <property type="nucleotide sequence ID" value="XM_015806563.1"/>
</dbReference>
<feature type="transmembrane region" description="Helical" evidence="6">
    <location>
        <begin position="570"/>
        <end position="589"/>
    </location>
</feature>
<keyword evidence="4 6" id="KW-0472">Membrane</keyword>
<dbReference type="EMBL" id="LGTL01000020">
    <property type="protein sequence ID" value="KPA76487.1"/>
    <property type="molecule type" value="Genomic_DNA"/>
</dbReference>
<dbReference type="VEuPathDB" id="TriTrypDB:LpyrH10_20_1190"/>
<feature type="compositionally biased region" description="Basic and acidic residues" evidence="5">
    <location>
        <begin position="867"/>
        <end position="881"/>
    </location>
</feature>
<evidence type="ECO:0000256" key="5">
    <source>
        <dbReference type="SAM" id="MobiDB-lite"/>
    </source>
</evidence>
<dbReference type="EMBL" id="LGTL01000020">
    <property type="protein sequence ID" value="KPA76488.1"/>
    <property type="molecule type" value="Genomic_DNA"/>
</dbReference>
<evidence type="ECO:0000256" key="1">
    <source>
        <dbReference type="ARBA" id="ARBA00004141"/>
    </source>
</evidence>
<feature type="transmembrane region" description="Helical" evidence="6">
    <location>
        <begin position="702"/>
        <end position="724"/>
    </location>
</feature>
<comment type="subcellular location">
    <subcellularLocation>
        <location evidence="1">Membrane</location>
        <topology evidence="1">Multi-pass membrane protein</topology>
    </subcellularLocation>
</comment>
<dbReference type="InterPro" id="IPR049452">
    <property type="entry name" value="Anoctamin_TM"/>
</dbReference>
<proteinExistence type="predicted"/>
<evidence type="ECO:0000313" key="8">
    <source>
        <dbReference type="EMBL" id="KPA76487.1"/>
    </source>
</evidence>
<feature type="region of interest" description="Disordered" evidence="5">
    <location>
        <begin position="383"/>
        <end position="421"/>
    </location>
</feature>
<evidence type="ECO:0000256" key="2">
    <source>
        <dbReference type="ARBA" id="ARBA00022692"/>
    </source>
</evidence>
<feature type="transmembrane region" description="Helical" evidence="6">
    <location>
        <begin position="596"/>
        <end position="616"/>
    </location>
</feature>
<feature type="transmembrane region" description="Helical" evidence="6">
    <location>
        <begin position="1002"/>
        <end position="1021"/>
    </location>
</feature>
<evidence type="ECO:0000256" key="4">
    <source>
        <dbReference type="ARBA" id="ARBA00023136"/>
    </source>
</evidence>
<dbReference type="PANTHER" id="PTHR12308">
    <property type="entry name" value="ANOCTAMIN"/>
    <property type="match status" value="1"/>
</dbReference>
<feature type="transmembrane region" description="Helical" evidence="6">
    <location>
        <begin position="1088"/>
        <end position="1108"/>
    </location>
</feature>
<dbReference type="GO" id="GO:0016020">
    <property type="term" value="C:membrane"/>
    <property type="evidence" value="ECO:0007669"/>
    <property type="project" value="UniProtKB-SubCell"/>
</dbReference>
<evidence type="ECO:0000313" key="9">
    <source>
        <dbReference type="Proteomes" id="UP000037923"/>
    </source>
</evidence>
<keyword evidence="2 6" id="KW-0812">Transmembrane</keyword>
<comment type="caution">
    <text evidence="8">The sequence shown here is derived from an EMBL/GenBank/DDBJ whole genome shotgun (WGS) entry which is preliminary data.</text>
</comment>
<feature type="transmembrane region" description="Helical" evidence="6">
    <location>
        <begin position="805"/>
        <end position="823"/>
    </location>
</feature>
<dbReference type="PANTHER" id="PTHR12308:SF73">
    <property type="entry name" value="ANOCTAMIN"/>
    <property type="match status" value="1"/>
</dbReference>
<feature type="region of interest" description="Disordered" evidence="5">
    <location>
        <begin position="1"/>
        <end position="152"/>
    </location>
</feature>
<feature type="region of interest" description="Disordered" evidence="5">
    <location>
        <begin position="240"/>
        <end position="263"/>
    </location>
</feature>
<sequence>MKPSKTVAATAPSRRRINAFSDVDIKKPKGATVHVDPPRPPRQHSHALKQLPLLTKSNSAAVVDGKQQEAEQQRQQRVPPLTGAVATDVPRLIAPRPSGNGPSEGELSPSSAPSTTAMRHNEGRGSSADAAVAKRSVSIQEPPSAQRKTQSFMTRAEQEEMRMREIKRLNKVEQEKAQPRKATNAAEIAAAAADARQQLGQPTYVAITAQKTSAEAQYEAAHHYTHLVADLHQRLGILPAPQPQTQRTPEENGEATAAAQRRLAPPANVVENVADKVLALRRAEMAEMVARLRRLLAESNVTSTAGEIPIIPAGDLTGTPCPACDFCIDMTSEETIRTYLVPVLQALAAERVVMPMAGRRGSVSVTSAAASYGATTLDSFRVHSSRKANHSVGSGHREGSTGGSPPQQQQQQQLAVVGESPEPSRYAVPRCFRLELVPFGLRRVALHVSVHAYLTEHFYKAHAQRQERLFSLALDPPYPENWEAWTAADRTRLLYHVLDDLLHGGPHPPVPSATEDIVLFPAHIDATRDALWKSVWTLRSLTQLLTVPEDAIASYLGPEVMFYYAWMNHYARWLLGAGVLGVVVSLLSSVRLVDPVVLSGAYAAPTSTFTAVHFTIRRYLQHGLDATLLPLFIIAMIIGSVLCIKTWERRCSFLTMQYHLFQQEGRDEPRRDFHGTPGRNPVTGEPQLIYPAWYRAAVLQPLAWAIVFLFMAGTIAVMVCSLNLDGMVGDPSSRLAISLLRQYTINGNVLDAAVHPYMAMLPRIGYSVCIAVLSFLFTELATWLTRMENYRYRGEYVRALTLKRVAFEFVNSYAKLIFVAFGRCSLPELASNLQSILYVAVLSRLVTDTVLPFFVTHRRRVARRIVQHHEATREERKEAGSADKNPLSSALAATTAIAAAAAATATTETLPSAAPATHGGDAASPLDEVDEMLDPYDVYVDFVEMIIQFGYILLFAAAYPLASFVALLSNIVEVRSDLFKMCYVVRRPVPRLGLQENATWCGVMRVFAMAAVITNTFLLAFTSHQMARWFPAYFATSSTPIALPLGSMNDIARVNDATTSAASMASLANNASVTQVAFDMIPGSGRIVVFYAVVMEHVMGLAAVFLLWRIPSTPRAVRHYKERRLYERMSRC</sequence>
<dbReference type="GeneID" id="26908081"/>
<dbReference type="OrthoDB" id="296386at2759"/>
<name>A0A0M9FUZ0_LEPPY</name>
<dbReference type="RefSeq" id="XP_015654926.1">
    <property type="nucleotide sequence ID" value="XM_015806562.1"/>
</dbReference>
<accession>A0A0M9FUZ0</accession>
<feature type="transmembrane region" description="Helical" evidence="6">
    <location>
        <begin position="835"/>
        <end position="855"/>
    </location>
</feature>
<dbReference type="OMA" id="KMWERRC"/>
<evidence type="ECO:0000259" key="7">
    <source>
        <dbReference type="Pfam" id="PF04547"/>
    </source>
</evidence>
<feature type="compositionally biased region" description="Polar residues" evidence="5">
    <location>
        <begin position="137"/>
        <end position="152"/>
    </location>
</feature>
<protein>
    <recommendedName>
        <fullName evidence="7">Anoctamin transmembrane domain-containing protein</fullName>
    </recommendedName>
</protein>
<feature type="region of interest" description="Disordered" evidence="5">
    <location>
        <begin position="866"/>
        <end position="886"/>
    </location>
</feature>
<dbReference type="Pfam" id="PF04547">
    <property type="entry name" value="Anoctamin"/>
    <property type="match status" value="1"/>
</dbReference>
<dbReference type="Proteomes" id="UP000037923">
    <property type="component" value="Unassembled WGS sequence"/>
</dbReference>
<feature type="domain" description="Anoctamin transmembrane" evidence="7">
    <location>
        <begin position="552"/>
        <end position="1124"/>
    </location>
</feature>
<dbReference type="InterPro" id="IPR007632">
    <property type="entry name" value="Anoctamin"/>
</dbReference>
<feature type="transmembrane region" description="Helical" evidence="6">
    <location>
        <begin position="764"/>
        <end position="784"/>
    </location>
</feature>
<evidence type="ECO:0000256" key="6">
    <source>
        <dbReference type="SAM" id="Phobius"/>
    </source>
</evidence>
<keyword evidence="3 6" id="KW-1133">Transmembrane helix</keyword>
<feature type="transmembrane region" description="Helical" evidence="6">
    <location>
        <begin position="949"/>
        <end position="971"/>
    </location>
</feature>
<feature type="compositionally biased region" description="Polar residues" evidence="5">
    <location>
        <begin position="108"/>
        <end position="118"/>
    </location>
</feature>
<dbReference type="AlphaFoldDB" id="A0A0M9FUZ0"/>
<feature type="transmembrane region" description="Helical" evidence="6">
    <location>
        <begin position="628"/>
        <end position="647"/>
    </location>
</feature>